<dbReference type="Gene3D" id="3.40.50.620">
    <property type="entry name" value="HUPs"/>
    <property type="match status" value="2"/>
</dbReference>
<dbReference type="SUPFAM" id="SSF52402">
    <property type="entry name" value="Adenine nucleotide alpha hydrolases-like"/>
    <property type="match status" value="2"/>
</dbReference>
<feature type="domain" description="UspA" evidence="4">
    <location>
        <begin position="151"/>
        <end position="287"/>
    </location>
</feature>
<comment type="caution">
    <text evidence="5">The sequence shown here is derived from an EMBL/GenBank/DDBJ whole genome shotgun (WGS) entry which is preliminary data.</text>
</comment>
<evidence type="ECO:0000256" key="1">
    <source>
        <dbReference type="ARBA" id="ARBA00008791"/>
    </source>
</evidence>
<proteinExistence type="inferred from homology"/>
<evidence type="ECO:0000259" key="4">
    <source>
        <dbReference type="Pfam" id="PF00582"/>
    </source>
</evidence>
<dbReference type="PANTHER" id="PTHR46268">
    <property type="entry name" value="STRESS RESPONSE PROTEIN NHAX"/>
    <property type="match status" value="1"/>
</dbReference>
<dbReference type="RefSeq" id="WP_259629149.1">
    <property type="nucleotide sequence ID" value="NZ_JANYMP010000036.1"/>
</dbReference>
<accession>A0A9X2VVR5</accession>
<reference evidence="5" key="1">
    <citation type="submission" date="2022-08" db="EMBL/GenBank/DDBJ databases">
        <authorList>
            <person name="Tistechok S."/>
            <person name="Samborskyy M."/>
            <person name="Roman I."/>
        </authorList>
    </citation>
    <scope>NUCLEOTIDE SEQUENCE</scope>
    <source>
        <strain evidence="5">DSM 103496</strain>
    </source>
</reference>
<comment type="similarity">
    <text evidence="1">Belongs to the universal stress protein A family.</text>
</comment>
<keyword evidence="3" id="KW-0067">ATP-binding</keyword>
<dbReference type="PANTHER" id="PTHR46268:SF27">
    <property type="entry name" value="UNIVERSAL STRESS PROTEIN RV2623"/>
    <property type="match status" value="1"/>
</dbReference>
<dbReference type="AlphaFoldDB" id="A0A9X2VVR5"/>
<dbReference type="PRINTS" id="PR01438">
    <property type="entry name" value="UNVRSLSTRESS"/>
</dbReference>
<dbReference type="GO" id="GO:0005524">
    <property type="term" value="F:ATP binding"/>
    <property type="evidence" value="ECO:0007669"/>
    <property type="project" value="UniProtKB-KW"/>
</dbReference>
<dbReference type="Pfam" id="PF00582">
    <property type="entry name" value="Usp"/>
    <property type="match status" value="2"/>
</dbReference>
<gene>
    <name evidence="5" type="ORF">NZH93_43230</name>
</gene>
<keyword evidence="2" id="KW-0547">Nucleotide-binding</keyword>
<evidence type="ECO:0000313" key="6">
    <source>
        <dbReference type="Proteomes" id="UP001141259"/>
    </source>
</evidence>
<dbReference type="EMBL" id="JANYMP010000036">
    <property type="protein sequence ID" value="MCS7483696.1"/>
    <property type="molecule type" value="Genomic_DNA"/>
</dbReference>
<dbReference type="InterPro" id="IPR014729">
    <property type="entry name" value="Rossmann-like_a/b/a_fold"/>
</dbReference>
<feature type="domain" description="UspA" evidence="4">
    <location>
        <begin position="10"/>
        <end position="143"/>
    </location>
</feature>
<name>A0A9X2VVR5_9PSEU</name>
<dbReference type="InterPro" id="IPR006016">
    <property type="entry name" value="UspA"/>
</dbReference>
<organism evidence="5 6">
    <name type="scientific">Umezawaea endophytica</name>
    <dbReference type="NCBI Taxonomy" id="1654476"/>
    <lineage>
        <taxon>Bacteria</taxon>
        <taxon>Bacillati</taxon>
        <taxon>Actinomycetota</taxon>
        <taxon>Actinomycetes</taxon>
        <taxon>Pseudonocardiales</taxon>
        <taxon>Pseudonocardiaceae</taxon>
        <taxon>Umezawaea</taxon>
    </lineage>
</organism>
<dbReference type="InterPro" id="IPR006015">
    <property type="entry name" value="Universal_stress_UspA"/>
</dbReference>
<evidence type="ECO:0000256" key="2">
    <source>
        <dbReference type="ARBA" id="ARBA00022741"/>
    </source>
</evidence>
<protein>
    <submittedName>
        <fullName evidence="5">Universal stress protein</fullName>
    </submittedName>
</protein>
<keyword evidence="6" id="KW-1185">Reference proteome</keyword>
<dbReference type="Proteomes" id="UP001141259">
    <property type="component" value="Unassembled WGS sequence"/>
</dbReference>
<evidence type="ECO:0000313" key="5">
    <source>
        <dbReference type="EMBL" id="MCS7483696.1"/>
    </source>
</evidence>
<sequence length="292" mass="31308">MRVHNEQDAVVVGVDGSGSALDAVAWAAKEAARRGRRLLLVHAQLPLPFDDLEPTERLRDELHRVAWQWLHEAADAARDVAPDLHPEVRLDQGDPVTALIAASASAYEVVVGSRGYGGFTGVMAGSTAMALSAHAHSPVVVVRGSAVRPGPVVVGVDGSAASELALARAFDQADVEGARLLAVHVWHPLPAWVGGIALDERDRVEAEAEHHRLLSERLAGWQEKYPDVPVERVVARGHVAQRLVDYSDTARLVVVGSRGRDGFAGLLLGSTSQALLHHSPCPVLVVRDEQRH</sequence>
<evidence type="ECO:0000256" key="3">
    <source>
        <dbReference type="ARBA" id="ARBA00022840"/>
    </source>
</evidence>